<gene>
    <name evidence="2" type="ORF">MKW98_029498</name>
</gene>
<organism evidence="2 3">
    <name type="scientific">Papaver atlanticum</name>
    <dbReference type="NCBI Taxonomy" id="357466"/>
    <lineage>
        <taxon>Eukaryota</taxon>
        <taxon>Viridiplantae</taxon>
        <taxon>Streptophyta</taxon>
        <taxon>Embryophyta</taxon>
        <taxon>Tracheophyta</taxon>
        <taxon>Spermatophyta</taxon>
        <taxon>Magnoliopsida</taxon>
        <taxon>Ranunculales</taxon>
        <taxon>Papaveraceae</taxon>
        <taxon>Papaveroideae</taxon>
        <taxon>Papaver</taxon>
    </lineage>
</organism>
<feature type="chain" id="PRO_5041938843" description="Secreted protein" evidence="1">
    <location>
        <begin position="24"/>
        <end position="81"/>
    </location>
</feature>
<dbReference type="EMBL" id="JAJJMB010010520">
    <property type="protein sequence ID" value="KAI3908197.1"/>
    <property type="molecule type" value="Genomic_DNA"/>
</dbReference>
<dbReference type="Proteomes" id="UP001202328">
    <property type="component" value="Unassembled WGS sequence"/>
</dbReference>
<dbReference type="AlphaFoldDB" id="A0AAD4SJA6"/>
<accession>A0AAD4SJA6</accession>
<keyword evidence="3" id="KW-1185">Reference proteome</keyword>
<feature type="signal peptide" evidence="1">
    <location>
        <begin position="1"/>
        <end position="23"/>
    </location>
</feature>
<comment type="caution">
    <text evidence="2">The sequence shown here is derived from an EMBL/GenBank/DDBJ whole genome shotgun (WGS) entry which is preliminary data.</text>
</comment>
<evidence type="ECO:0000313" key="3">
    <source>
        <dbReference type="Proteomes" id="UP001202328"/>
    </source>
</evidence>
<sequence length="81" mass="8887">MKVAAHSLFQCLASVSWSSWSNGASCNVGLLRRSFLSSKKLPVLLQYGTASLKPPTEISFSLSEKVYRDVQGKRYRGSCTA</sequence>
<protein>
    <recommendedName>
        <fullName evidence="4">Secreted protein</fullName>
    </recommendedName>
</protein>
<evidence type="ECO:0008006" key="4">
    <source>
        <dbReference type="Google" id="ProtNLM"/>
    </source>
</evidence>
<name>A0AAD4SJA6_9MAGN</name>
<reference evidence="2" key="1">
    <citation type="submission" date="2022-04" db="EMBL/GenBank/DDBJ databases">
        <title>A functionally conserved STORR gene fusion in Papaver species that diverged 16.8 million years ago.</title>
        <authorList>
            <person name="Catania T."/>
        </authorList>
    </citation>
    <scope>NUCLEOTIDE SEQUENCE</scope>
    <source>
        <strain evidence="2">S-188037</strain>
    </source>
</reference>
<proteinExistence type="predicted"/>
<evidence type="ECO:0000256" key="1">
    <source>
        <dbReference type="SAM" id="SignalP"/>
    </source>
</evidence>
<evidence type="ECO:0000313" key="2">
    <source>
        <dbReference type="EMBL" id="KAI3908197.1"/>
    </source>
</evidence>
<keyword evidence="1" id="KW-0732">Signal</keyword>